<dbReference type="InterPro" id="IPR036396">
    <property type="entry name" value="Cyt_P450_sf"/>
</dbReference>
<accession>A0A2V1DYJ0</accession>
<dbReference type="GO" id="GO:0005506">
    <property type="term" value="F:iron ion binding"/>
    <property type="evidence" value="ECO:0007669"/>
    <property type="project" value="InterPro"/>
</dbReference>
<reference evidence="1 2" key="1">
    <citation type="journal article" date="2018" name="Sci. Rep.">
        <title>Comparative genomics provides insights into the lifestyle and reveals functional heterogeneity of dark septate endophytic fungi.</title>
        <authorList>
            <person name="Knapp D.G."/>
            <person name="Nemeth J.B."/>
            <person name="Barry K."/>
            <person name="Hainaut M."/>
            <person name="Henrissat B."/>
            <person name="Johnson J."/>
            <person name="Kuo A."/>
            <person name="Lim J.H.P."/>
            <person name="Lipzen A."/>
            <person name="Nolan M."/>
            <person name="Ohm R.A."/>
            <person name="Tamas L."/>
            <person name="Grigoriev I.V."/>
            <person name="Spatafora J.W."/>
            <person name="Nagy L.G."/>
            <person name="Kovacs G.M."/>
        </authorList>
    </citation>
    <scope>NUCLEOTIDE SEQUENCE [LARGE SCALE GENOMIC DNA]</scope>
    <source>
        <strain evidence="1 2">DSE2036</strain>
    </source>
</reference>
<organism evidence="1 2">
    <name type="scientific">Periconia macrospinosa</name>
    <dbReference type="NCBI Taxonomy" id="97972"/>
    <lineage>
        <taxon>Eukaryota</taxon>
        <taxon>Fungi</taxon>
        <taxon>Dikarya</taxon>
        <taxon>Ascomycota</taxon>
        <taxon>Pezizomycotina</taxon>
        <taxon>Dothideomycetes</taxon>
        <taxon>Pleosporomycetidae</taxon>
        <taxon>Pleosporales</taxon>
        <taxon>Massarineae</taxon>
        <taxon>Periconiaceae</taxon>
        <taxon>Periconia</taxon>
    </lineage>
</organism>
<sequence length="156" mass="18004">MKENTMITQHLASYLVHHAFGMSKSVASEYFTKCGELAMHKASHEINHRLLLGPNSKGFASRFQVMLTRTIVEKRNSNIIGDSWEVDLLNFFHYDVAKVVVDAMFGKSLLRMSPNFLTDFWNFDAYLIAFMLRIPRFLVPEGFASRQRAVNAVRIW</sequence>
<dbReference type="AlphaFoldDB" id="A0A2V1DYJ0"/>
<dbReference type="GO" id="GO:0016705">
    <property type="term" value="F:oxidoreductase activity, acting on paired donors, with incorporation or reduction of molecular oxygen"/>
    <property type="evidence" value="ECO:0007669"/>
    <property type="project" value="InterPro"/>
</dbReference>
<name>A0A2V1DYJ0_9PLEO</name>
<dbReference type="Gene3D" id="1.10.630.10">
    <property type="entry name" value="Cytochrome P450"/>
    <property type="match status" value="1"/>
</dbReference>
<evidence type="ECO:0000313" key="1">
    <source>
        <dbReference type="EMBL" id="PVI02285.1"/>
    </source>
</evidence>
<keyword evidence="2" id="KW-1185">Reference proteome</keyword>
<dbReference type="EMBL" id="KZ805345">
    <property type="protein sequence ID" value="PVI02285.1"/>
    <property type="molecule type" value="Genomic_DNA"/>
</dbReference>
<evidence type="ECO:0000313" key="2">
    <source>
        <dbReference type="Proteomes" id="UP000244855"/>
    </source>
</evidence>
<dbReference type="GO" id="GO:0020037">
    <property type="term" value="F:heme binding"/>
    <property type="evidence" value="ECO:0007669"/>
    <property type="project" value="InterPro"/>
</dbReference>
<dbReference type="GO" id="GO:0004497">
    <property type="term" value="F:monooxygenase activity"/>
    <property type="evidence" value="ECO:0007669"/>
    <property type="project" value="InterPro"/>
</dbReference>
<dbReference type="Proteomes" id="UP000244855">
    <property type="component" value="Unassembled WGS sequence"/>
</dbReference>
<evidence type="ECO:0008006" key="3">
    <source>
        <dbReference type="Google" id="ProtNLM"/>
    </source>
</evidence>
<gene>
    <name evidence="1" type="ORF">DM02DRAFT_626955</name>
</gene>
<dbReference type="OrthoDB" id="1470350at2759"/>
<protein>
    <recommendedName>
        <fullName evidence="3">Cytochrome P450</fullName>
    </recommendedName>
</protein>
<proteinExistence type="predicted"/>